<name>A0A840YRY6_9SPHN</name>
<evidence type="ECO:0000313" key="3">
    <source>
        <dbReference type="Proteomes" id="UP000527143"/>
    </source>
</evidence>
<dbReference type="Proteomes" id="UP000527143">
    <property type="component" value="Unassembled WGS sequence"/>
</dbReference>
<feature type="region of interest" description="Disordered" evidence="1">
    <location>
        <begin position="1172"/>
        <end position="1196"/>
    </location>
</feature>
<evidence type="ECO:0000256" key="1">
    <source>
        <dbReference type="SAM" id="MobiDB-lite"/>
    </source>
</evidence>
<reference evidence="2 3" key="1">
    <citation type="submission" date="2020-08" db="EMBL/GenBank/DDBJ databases">
        <title>Genomic Encyclopedia of Type Strains, Phase IV (KMG-IV): sequencing the most valuable type-strain genomes for metagenomic binning, comparative biology and taxonomic classification.</title>
        <authorList>
            <person name="Goeker M."/>
        </authorList>
    </citation>
    <scope>NUCLEOTIDE SEQUENCE [LARGE SCALE GENOMIC DNA]</scope>
    <source>
        <strain evidence="2 3">DSM 26736</strain>
    </source>
</reference>
<accession>A0A840YRY6</accession>
<organism evidence="2 3">
    <name type="scientific">Sphingomonas xinjiangensis</name>
    <dbReference type="NCBI Taxonomy" id="643568"/>
    <lineage>
        <taxon>Bacteria</taxon>
        <taxon>Pseudomonadati</taxon>
        <taxon>Pseudomonadota</taxon>
        <taxon>Alphaproteobacteria</taxon>
        <taxon>Sphingomonadales</taxon>
        <taxon>Sphingomonadaceae</taxon>
        <taxon>Sphingomonas</taxon>
    </lineage>
</organism>
<evidence type="ECO:0000313" key="2">
    <source>
        <dbReference type="EMBL" id="MBB5712439.1"/>
    </source>
</evidence>
<feature type="compositionally biased region" description="Basic and acidic residues" evidence="1">
    <location>
        <begin position="1225"/>
        <end position="1239"/>
    </location>
</feature>
<feature type="region of interest" description="Disordered" evidence="1">
    <location>
        <begin position="1211"/>
        <end position="1267"/>
    </location>
</feature>
<protein>
    <submittedName>
        <fullName evidence="2">Uncharacterized protein</fullName>
    </submittedName>
</protein>
<dbReference type="RefSeq" id="WP_184090929.1">
    <property type="nucleotide sequence ID" value="NZ_JACIJF010000017.1"/>
</dbReference>
<keyword evidence="3" id="KW-1185">Reference proteome</keyword>
<feature type="compositionally biased region" description="Basic and acidic residues" evidence="1">
    <location>
        <begin position="1176"/>
        <end position="1190"/>
    </location>
</feature>
<comment type="caution">
    <text evidence="2">The sequence shown here is derived from an EMBL/GenBank/DDBJ whole genome shotgun (WGS) entry which is preliminary data.</text>
</comment>
<gene>
    <name evidence="2" type="ORF">FHT02_003698</name>
</gene>
<feature type="compositionally biased region" description="Basic residues" evidence="1">
    <location>
        <begin position="1215"/>
        <end position="1224"/>
    </location>
</feature>
<feature type="compositionally biased region" description="Low complexity" evidence="1">
    <location>
        <begin position="1242"/>
        <end position="1255"/>
    </location>
</feature>
<dbReference type="EMBL" id="JACIJF010000017">
    <property type="protein sequence ID" value="MBB5712439.1"/>
    <property type="molecule type" value="Genomic_DNA"/>
</dbReference>
<proteinExistence type="predicted"/>
<dbReference type="AlphaFoldDB" id="A0A840YRY6"/>
<sequence>MLDFTRIIAGVAGQRETFEELVCQIARRVPPNGSAEFRRIHGAGGDGGVEAVWLLKNGEEVGYQAKYYVTSAGIDWAAIDNSVETALSTHPAMTTMHIAIACSLTGPTKRRTKAGAPTANGWSDWDAHRTQWTSNAVALGRVVEFVPWTAPDLEELLTRPETIGLSDYWFGAIELTPKRLAAECQRTVDALEERYHPEDHVDVSTRSVFDGLLHNSALGQTIATTRATLVDVRRLGRRPALLDSAYGARLDTVDALVTKLIDSMAQPPGPRDAAAYSGWESTALELRKLLFESIQADGDLLSKAEDKTKATPFDEATPTPIEEGYDRASLDYHLHGLRKLQDAVGDVLQLTASSACRADATRFALLDGRAGSGKSHLIASEIERALASRAPALFMIGTDFTTHGTPENQMLAHFEWGQSTFDKMLGALSARAEAEGTRGLVAIDALNEGAGAALWRSTLQGFARRVLAFPNLALCVSCRREYLDHLIMPAVAQMATTVEIAGFETPADIERAARVYMDKRGIVRPATPWLNPEFSNPLFLRTTCLALQAEGRTAFPRGMRGTSEVLNFYLTSTGRHLGTSYDGSDVLVGALRSAVLALATSMGDAMRDSVPRGDAHRIVEQAFEGFAPPASKTWLETLRFRGLLRYDPDPHTDTKDPLAVPVDVVRFSFQRFGDHLVARALLEGVPSPAGLFDPGGKLAFLLAQYGVAYEWSGLFYALFLHFADRYGVELVDELPGGLDDWWDKWPVEDAFVDSIRWRSPTAFSDRTLELLNRLSRHEEDITALLVELAVIEDHPWNVELLHRNLISRTIAERDAFWTVAINAAHDDPGHPLVRLTDWSLNSGVGQASDATLGLALVTLAWSCASTSARIRDTASKAVLSVLATRPVLAAPLFERFTGCDDPYVVERLYAALYGAALRTLDPATLSKFASVAWSNCFEGTPPVHLLARDYARGTIELAVSAGLCDPSIDLARCRPPCGSTAPSFNVTKSRVDARGERVGARSILSSCYDGLADFGRYVLEGRVHRFSEARLSGPRPVTAEESGEAFFQEIVAGRSDVESAFSELRAAYAERRVSFDRDSFKVIVPPADRRRIVCATASLLALLTPAQRRRYAAEANAWVTGSGGHEWIIPGKGKGAKFDAQKCKVWVANRALSFGWTADRFPCDRSFRKKRAGRSYRADRQEVSTDRHDGTAGAPGRQFLDEAAMGKRCRDLRQSARRRVHPRPRTFDHACRPGGDDASRSAAGPATRLRTAAGRAEGRLGGGSGPA</sequence>